<organism evidence="1 2">
    <name type="scientific">Paraburkholderia denitrificans</name>
    <dbReference type="NCBI Taxonomy" id="694025"/>
    <lineage>
        <taxon>Bacteria</taxon>
        <taxon>Pseudomonadati</taxon>
        <taxon>Pseudomonadota</taxon>
        <taxon>Betaproteobacteria</taxon>
        <taxon>Burkholderiales</taxon>
        <taxon>Burkholderiaceae</taxon>
        <taxon>Paraburkholderia</taxon>
    </lineage>
</organism>
<dbReference type="RefSeq" id="WP_377708673.1">
    <property type="nucleotide sequence ID" value="NZ_JBHSMP010000003.1"/>
</dbReference>
<keyword evidence="2" id="KW-1185">Reference proteome</keyword>
<sequence length="56" mass="6192">MVPVWMAAALLLLKGAPSTNLSCGRLLAVRWSLMRDNRPIRASLKGDGKNEVRDEN</sequence>
<dbReference type="Proteomes" id="UP001596103">
    <property type="component" value="Unassembled WGS sequence"/>
</dbReference>
<comment type="caution">
    <text evidence="1">The sequence shown here is derived from an EMBL/GenBank/DDBJ whole genome shotgun (WGS) entry which is preliminary data.</text>
</comment>
<dbReference type="EMBL" id="JBHSMP010000003">
    <property type="protein sequence ID" value="MFC5427318.1"/>
    <property type="molecule type" value="Genomic_DNA"/>
</dbReference>
<reference evidence="2" key="1">
    <citation type="journal article" date="2019" name="Int. J. Syst. Evol. Microbiol.">
        <title>The Global Catalogue of Microorganisms (GCM) 10K type strain sequencing project: providing services to taxonomists for standard genome sequencing and annotation.</title>
        <authorList>
            <consortium name="The Broad Institute Genomics Platform"/>
            <consortium name="The Broad Institute Genome Sequencing Center for Infectious Disease"/>
            <person name="Wu L."/>
            <person name="Ma J."/>
        </authorList>
    </citation>
    <scope>NUCLEOTIDE SEQUENCE [LARGE SCALE GENOMIC DNA]</scope>
    <source>
        <strain evidence="2">CCUG 56042</strain>
    </source>
</reference>
<accession>A0ABW0J2R5</accession>
<evidence type="ECO:0000313" key="1">
    <source>
        <dbReference type="EMBL" id="MFC5427318.1"/>
    </source>
</evidence>
<gene>
    <name evidence="1" type="ORF">ACFPTO_00600</name>
</gene>
<name>A0ABW0J2R5_9BURK</name>
<evidence type="ECO:0000313" key="2">
    <source>
        <dbReference type="Proteomes" id="UP001596103"/>
    </source>
</evidence>
<proteinExistence type="predicted"/>
<protein>
    <submittedName>
        <fullName evidence="1">Uncharacterized protein</fullName>
    </submittedName>
</protein>